<reference evidence="2 3" key="1">
    <citation type="submission" date="2018-06" db="EMBL/GenBank/DDBJ databases">
        <title>Genomic Encyclopedia of Archaeal and Bacterial Type Strains, Phase II (KMG-II): from individual species to whole genera.</title>
        <authorList>
            <person name="Goeker M."/>
        </authorList>
    </citation>
    <scope>NUCLEOTIDE SEQUENCE [LARGE SCALE GENOMIC DNA]</scope>
    <source>
        <strain evidence="2 3">DSM 6779</strain>
    </source>
</reference>
<keyword evidence="3" id="KW-1185">Reference proteome</keyword>
<proteinExistence type="predicted"/>
<dbReference type="OrthoDB" id="1123283at2"/>
<comment type="caution">
    <text evidence="2">The sequence shown here is derived from an EMBL/GenBank/DDBJ whole genome shotgun (WGS) entry which is preliminary data.</text>
</comment>
<name>A0A2W7NIB8_9BACT</name>
<keyword evidence="1" id="KW-0472">Membrane</keyword>
<evidence type="ECO:0000256" key="1">
    <source>
        <dbReference type="SAM" id="Phobius"/>
    </source>
</evidence>
<evidence type="ECO:0000313" key="2">
    <source>
        <dbReference type="EMBL" id="PZX19193.1"/>
    </source>
</evidence>
<sequence>MRITLFKLPSHRVFNHIPIYYDEVKEEQKERERRIKDELGIDGSEAEMNRSAIEGRIRGKMRGRRESMFNVTRKEKNKSNIRLIIIIFILMALAYYMYSTSREWLDLITK</sequence>
<organism evidence="2 3">
    <name type="scientific">Breznakibacter xylanolyticus</name>
    <dbReference type="NCBI Taxonomy" id="990"/>
    <lineage>
        <taxon>Bacteria</taxon>
        <taxon>Pseudomonadati</taxon>
        <taxon>Bacteroidota</taxon>
        <taxon>Bacteroidia</taxon>
        <taxon>Marinilabiliales</taxon>
        <taxon>Marinilabiliaceae</taxon>
        <taxon>Breznakibacter</taxon>
    </lineage>
</organism>
<dbReference type="AlphaFoldDB" id="A0A2W7NIB8"/>
<accession>A0A2W7NIB8</accession>
<dbReference type="Proteomes" id="UP000249239">
    <property type="component" value="Unassembled WGS sequence"/>
</dbReference>
<dbReference type="EMBL" id="QKZK01000005">
    <property type="protein sequence ID" value="PZX19193.1"/>
    <property type="molecule type" value="Genomic_DNA"/>
</dbReference>
<protein>
    <submittedName>
        <fullName evidence="2">Uncharacterized protein</fullName>
    </submittedName>
</protein>
<keyword evidence="1" id="KW-0812">Transmembrane</keyword>
<feature type="transmembrane region" description="Helical" evidence="1">
    <location>
        <begin position="81"/>
        <end position="98"/>
    </location>
</feature>
<dbReference type="RefSeq" id="WP_111444575.1">
    <property type="nucleotide sequence ID" value="NZ_QKZK01000005.1"/>
</dbReference>
<gene>
    <name evidence="2" type="ORF">LX69_00860</name>
</gene>
<evidence type="ECO:0000313" key="3">
    <source>
        <dbReference type="Proteomes" id="UP000249239"/>
    </source>
</evidence>
<keyword evidence="1" id="KW-1133">Transmembrane helix</keyword>